<sequence length="285" mass="32514">METLGQIKQRHKLEQRTLQNDIKVFRTKAKKERKSKKYIEDYVDAMEDAVKNLHDHELVAFGAENEKNDAPTSAAPAEIESADCQNLAKGATKAQRKREAKRKQSQERRERIEESNKNIVSKRQMEADSIRAQLARHGLTIKDIPSDGHCMYHAVADQIKQKNLTIADRAMEFQYLRKLTSEYMLAHSDEFLPFVALDESSGSPTKEFSTYCDRVANTADWGGQLELRALACALRTPIEIFSAESDVIVMGSEFTEENDESAKLQLAYHLHYYTLGEHFNSVTQL</sequence>
<dbReference type="InterPro" id="IPR038765">
    <property type="entry name" value="Papain-like_cys_pep_sf"/>
</dbReference>
<dbReference type="InterPro" id="IPR050704">
    <property type="entry name" value="Peptidase_C85-like"/>
</dbReference>
<name>A0A976FFI8_BRELC</name>
<dbReference type="KEGG" id="blac:94347803"/>
<dbReference type="PROSITE" id="PS50802">
    <property type="entry name" value="OTU"/>
    <property type="match status" value="1"/>
</dbReference>
<comment type="caution">
    <text evidence="3">The sequence shown here is derived from an EMBL/GenBank/DDBJ whole genome shotgun (WGS) entry which is preliminary data.</text>
</comment>
<protein>
    <recommendedName>
        <fullName evidence="2">OTU domain-containing protein</fullName>
    </recommendedName>
</protein>
<dbReference type="RefSeq" id="XP_067815043.1">
    <property type="nucleotide sequence ID" value="XM_067962132.1"/>
</dbReference>
<dbReference type="OrthoDB" id="415023at2759"/>
<feature type="compositionally biased region" description="Basic and acidic residues" evidence="1">
    <location>
        <begin position="102"/>
        <end position="116"/>
    </location>
</feature>
<dbReference type="Gene3D" id="3.90.70.80">
    <property type="match status" value="1"/>
</dbReference>
<evidence type="ECO:0000259" key="2">
    <source>
        <dbReference type="PROSITE" id="PS50802"/>
    </source>
</evidence>
<dbReference type="PANTHER" id="PTHR12419:SF10">
    <property type="entry name" value="DEUBIQUITINASE OTUD6B"/>
    <property type="match status" value="1"/>
</dbReference>
<dbReference type="GO" id="GO:0004843">
    <property type="term" value="F:cysteine-type deubiquitinase activity"/>
    <property type="evidence" value="ECO:0007669"/>
    <property type="project" value="TreeGrafter"/>
</dbReference>
<feature type="region of interest" description="Disordered" evidence="1">
    <location>
        <begin position="88"/>
        <end position="125"/>
    </location>
</feature>
<dbReference type="Proteomes" id="UP000294530">
    <property type="component" value="Unassembled WGS sequence"/>
</dbReference>
<dbReference type="InterPro" id="IPR003323">
    <property type="entry name" value="OTU_dom"/>
</dbReference>
<dbReference type="AlphaFoldDB" id="A0A976FFI8"/>
<feature type="domain" description="OTU" evidence="2">
    <location>
        <begin position="139"/>
        <end position="285"/>
    </location>
</feature>
<accession>A0A976FFI8</accession>
<dbReference type="GeneID" id="94347803"/>
<proteinExistence type="predicted"/>
<dbReference type="EMBL" id="SHOA02000001">
    <property type="protein sequence ID" value="TDH65544.1"/>
    <property type="molecule type" value="Genomic_DNA"/>
</dbReference>
<reference evidence="3 4" key="1">
    <citation type="journal article" date="2021" name="Genome Biol.">
        <title>AFLAP: assembly-free linkage analysis pipeline using k-mers from genome sequencing data.</title>
        <authorList>
            <person name="Fletcher K."/>
            <person name="Zhang L."/>
            <person name="Gil J."/>
            <person name="Han R."/>
            <person name="Cavanaugh K."/>
            <person name="Michelmore R."/>
        </authorList>
    </citation>
    <scope>NUCLEOTIDE SEQUENCE [LARGE SCALE GENOMIC DNA]</scope>
    <source>
        <strain evidence="3 4">SF5</strain>
    </source>
</reference>
<dbReference type="Pfam" id="PF02338">
    <property type="entry name" value="OTU"/>
    <property type="match status" value="1"/>
</dbReference>
<dbReference type="CDD" id="cd22748">
    <property type="entry name" value="OTU_OTUD6-like"/>
    <property type="match status" value="1"/>
</dbReference>
<evidence type="ECO:0000256" key="1">
    <source>
        <dbReference type="SAM" id="MobiDB-lite"/>
    </source>
</evidence>
<dbReference type="SUPFAM" id="SSF54001">
    <property type="entry name" value="Cysteine proteinases"/>
    <property type="match status" value="1"/>
</dbReference>
<evidence type="ECO:0000313" key="4">
    <source>
        <dbReference type="Proteomes" id="UP000294530"/>
    </source>
</evidence>
<dbReference type="GO" id="GO:0016579">
    <property type="term" value="P:protein deubiquitination"/>
    <property type="evidence" value="ECO:0007669"/>
    <property type="project" value="TreeGrafter"/>
</dbReference>
<keyword evidence="4" id="KW-1185">Reference proteome</keyword>
<gene>
    <name evidence="3" type="ORF">CCR75_004042</name>
</gene>
<dbReference type="PANTHER" id="PTHR12419">
    <property type="entry name" value="OTU DOMAIN CONTAINING PROTEIN"/>
    <property type="match status" value="1"/>
</dbReference>
<organism evidence="3 4">
    <name type="scientific">Bremia lactucae</name>
    <name type="common">Lettuce downy mildew</name>
    <dbReference type="NCBI Taxonomy" id="4779"/>
    <lineage>
        <taxon>Eukaryota</taxon>
        <taxon>Sar</taxon>
        <taxon>Stramenopiles</taxon>
        <taxon>Oomycota</taxon>
        <taxon>Peronosporomycetes</taxon>
        <taxon>Peronosporales</taxon>
        <taxon>Peronosporaceae</taxon>
        <taxon>Bremia</taxon>
    </lineage>
</organism>
<evidence type="ECO:0000313" key="3">
    <source>
        <dbReference type="EMBL" id="TDH65544.1"/>
    </source>
</evidence>